<name>A0A645E1R4_9ZZZZ</name>
<sequence length="51" mass="5807">MATNVKLHKVLDKPISVRSFLGRHECWTWNDAIKTMQRIVNANKARKAAAS</sequence>
<reference evidence="1" key="1">
    <citation type="submission" date="2019-08" db="EMBL/GenBank/DDBJ databases">
        <authorList>
            <person name="Kucharzyk K."/>
            <person name="Murdoch R.W."/>
            <person name="Higgins S."/>
            <person name="Loffler F."/>
        </authorList>
    </citation>
    <scope>NUCLEOTIDE SEQUENCE</scope>
</reference>
<accession>A0A645E1R4</accession>
<organism evidence="1">
    <name type="scientific">bioreactor metagenome</name>
    <dbReference type="NCBI Taxonomy" id="1076179"/>
    <lineage>
        <taxon>unclassified sequences</taxon>
        <taxon>metagenomes</taxon>
        <taxon>ecological metagenomes</taxon>
    </lineage>
</organism>
<comment type="caution">
    <text evidence="1">The sequence shown here is derived from an EMBL/GenBank/DDBJ whole genome shotgun (WGS) entry which is preliminary data.</text>
</comment>
<dbReference type="EMBL" id="VSSQ01042095">
    <property type="protein sequence ID" value="MPM95617.1"/>
    <property type="molecule type" value="Genomic_DNA"/>
</dbReference>
<gene>
    <name evidence="1" type="ORF">SDC9_142772</name>
</gene>
<protein>
    <submittedName>
        <fullName evidence="1">Uncharacterized protein</fullName>
    </submittedName>
</protein>
<proteinExistence type="predicted"/>
<dbReference type="AlphaFoldDB" id="A0A645E1R4"/>
<evidence type="ECO:0000313" key="1">
    <source>
        <dbReference type="EMBL" id="MPM95617.1"/>
    </source>
</evidence>